<evidence type="ECO:0000313" key="3">
    <source>
        <dbReference type="Proteomes" id="UP000288168"/>
    </source>
</evidence>
<reference evidence="2 3" key="1">
    <citation type="submission" date="2017-06" db="EMBL/GenBank/DDBJ databases">
        <title>Comparative genomic analysis of Ambrosia Fusariam Clade fungi.</title>
        <authorList>
            <person name="Stajich J.E."/>
            <person name="Carrillo J."/>
            <person name="Kijimoto T."/>
            <person name="Eskalen A."/>
            <person name="O'Donnell K."/>
            <person name="Kasson M."/>
        </authorList>
    </citation>
    <scope>NUCLEOTIDE SEQUENCE [LARGE SCALE GENOMIC DNA]</scope>
    <source>
        <strain evidence="2 3">NRRL62584</strain>
    </source>
</reference>
<dbReference type="EMBL" id="NKCI01000638">
    <property type="protein sequence ID" value="RSL39379.1"/>
    <property type="molecule type" value="Genomic_DNA"/>
</dbReference>
<keyword evidence="3" id="KW-1185">Reference proteome</keyword>
<organism evidence="2 3">
    <name type="scientific">Fusarium duplospermum</name>
    <dbReference type="NCBI Taxonomy" id="1325734"/>
    <lineage>
        <taxon>Eukaryota</taxon>
        <taxon>Fungi</taxon>
        <taxon>Dikarya</taxon>
        <taxon>Ascomycota</taxon>
        <taxon>Pezizomycotina</taxon>
        <taxon>Sordariomycetes</taxon>
        <taxon>Hypocreomycetidae</taxon>
        <taxon>Hypocreales</taxon>
        <taxon>Nectriaceae</taxon>
        <taxon>Fusarium</taxon>
        <taxon>Fusarium solani species complex</taxon>
    </lineage>
</organism>
<evidence type="ECO:0000256" key="1">
    <source>
        <dbReference type="SAM" id="MobiDB-lite"/>
    </source>
</evidence>
<gene>
    <name evidence="2" type="ORF">CEP54_016335</name>
</gene>
<name>A0A428NF58_9HYPO</name>
<dbReference type="AlphaFoldDB" id="A0A428NF58"/>
<feature type="compositionally biased region" description="Polar residues" evidence="1">
    <location>
        <begin position="23"/>
        <end position="38"/>
    </location>
</feature>
<proteinExistence type="predicted"/>
<feature type="region of interest" description="Disordered" evidence="1">
    <location>
        <begin position="1"/>
        <end position="80"/>
    </location>
</feature>
<protein>
    <submittedName>
        <fullName evidence="2">Uncharacterized protein</fullName>
    </submittedName>
</protein>
<dbReference type="OrthoDB" id="5430573at2759"/>
<feature type="compositionally biased region" description="Low complexity" evidence="1">
    <location>
        <begin position="46"/>
        <end position="73"/>
    </location>
</feature>
<accession>A0A428NF58</accession>
<comment type="caution">
    <text evidence="2">The sequence shown here is derived from an EMBL/GenBank/DDBJ whole genome shotgun (WGS) entry which is preliminary data.</text>
</comment>
<sequence length="299" mass="32691">MDVVPTDETPLSDPPAAQPETKPITSTEVDQAASQSSFKNEETPPGFFSSGSLQPSSSADSASTSRSTLSPDSVGDCDSEDGRIAAEEFGMVEALPSYSEGDVLEGRIKGPGNSAYRIYRKGSDKDPFYYMLKTKSSAIEGEVDLDAESYGTKNIGVTKKGQIKSFAGVVCKTGTLGLAPIEWKTNKNGNYIRPCHRIKVNWRAGDQVIPSWEKRGTIKRYWLDAGYMDPSNNPTMEVTNDVKIHDSVVLKEGQTIEKLSFAILKAAIRCDKNYALAQANDRSRRSVTPNFPQDSDHEM</sequence>
<evidence type="ECO:0000313" key="2">
    <source>
        <dbReference type="EMBL" id="RSL39379.1"/>
    </source>
</evidence>
<dbReference type="Proteomes" id="UP000288168">
    <property type="component" value="Unassembled WGS sequence"/>
</dbReference>